<dbReference type="Proteomes" id="UP000053244">
    <property type="component" value="Unassembled WGS sequence"/>
</dbReference>
<reference evidence="1 2" key="1">
    <citation type="submission" date="2015-10" db="EMBL/GenBank/DDBJ databases">
        <authorList>
            <person name="Gilbert D.G."/>
        </authorList>
    </citation>
    <scope>NUCLEOTIDE SEQUENCE [LARGE SCALE GENOMIC DNA]</scope>
    <source>
        <strain evidence="1 2">NRRL B-16712</strain>
    </source>
</reference>
<dbReference type="Pfam" id="PF07592">
    <property type="entry name" value="DDE_Tnp_ISAZ013"/>
    <property type="match status" value="1"/>
</dbReference>
<organism evidence="1 2">
    <name type="scientific">Actinoplanes awajinensis subsp. mycoplanecinus</name>
    <dbReference type="NCBI Taxonomy" id="135947"/>
    <lineage>
        <taxon>Bacteria</taxon>
        <taxon>Bacillati</taxon>
        <taxon>Actinomycetota</taxon>
        <taxon>Actinomycetes</taxon>
        <taxon>Micromonosporales</taxon>
        <taxon>Micromonosporaceae</taxon>
        <taxon>Actinoplanes</taxon>
    </lineage>
</organism>
<protein>
    <submittedName>
        <fullName evidence="1">Transposase</fullName>
    </submittedName>
</protein>
<sequence>MAVTDEVRSMLAAKFEVILPHLNERQQRLLLGAEARVLGHGGIRAVAQAAGAREATVALGADEIEAGAPVLDRVRQAGGGRKRVIEQDPTLLPALLALVEPDQRGDPMSALRWTTRSLRHLAGELTRQGHRVSHDTVGDLLRRLGFSLQANAKTLEGKRHPDRDAQFRYINEQALEHLSAGDPVVSVDTKKKELVGDYGNKGHEWSPAGEPVHVLSHDFPHPGSNKAIPYGVYDLAANTGWVSIGTDHDTAAFAVATLRRWWDSYGRQRYPDTSRLLITADAGGSNSTRARAWKAELAAFAADTGLAVTVCHFPPGTSKWNKIEHRLFSHISMNWRGRPLTSHDVIINTIAATTTTTGLSVHAELDPGLYPVGKTITDATMAALPLDRHDWNGDWNYTLRPEPATPPPTSPPAPPLAHLTPLIHPAITGMPDPAWHDLITRLTIPYQAHHEQFLHNYRGHHRTRGGGRPLRVTLTHQVLATLLHHRYQTPRQVIADLFGVSLTTINIAVRHTRNILTKTRQTITPADIRL</sequence>
<feature type="non-terminal residue" evidence="1">
    <location>
        <position position="530"/>
    </location>
</feature>
<keyword evidence="2" id="KW-1185">Reference proteome</keyword>
<proteinExistence type="predicted"/>
<evidence type="ECO:0000313" key="2">
    <source>
        <dbReference type="Proteomes" id="UP000053244"/>
    </source>
</evidence>
<accession>A0A0X3UUE4</accession>
<dbReference type="EMBL" id="LLZH01000095">
    <property type="protein sequence ID" value="KUL36105.1"/>
    <property type="molecule type" value="Genomic_DNA"/>
</dbReference>
<evidence type="ECO:0000313" key="1">
    <source>
        <dbReference type="EMBL" id="KUL36105.1"/>
    </source>
</evidence>
<dbReference type="RefSeq" id="WP_067689157.1">
    <property type="nucleotide sequence ID" value="NZ_LLZH01000095.1"/>
</dbReference>
<dbReference type="AlphaFoldDB" id="A0A0X3UUE4"/>
<comment type="caution">
    <text evidence="1">The sequence shown here is derived from an EMBL/GenBank/DDBJ whole genome shotgun (WGS) entry which is preliminary data.</text>
</comment>
<gene>
    <name evidence="1" type="ORF">ADL15_13235</name>
</gene>
<name>A0A0X3UUE4_9ACTN</name>
<dbReference type="InterPro" id="IPR011518">
    <property type="entry name" value="Transposase_36"/>
</dbReference>
<dbReference type="NCBIfam" id="NF033519">
    <property type="entry name" value="transpos_ISAzo13"/>
    <property type="match status" value="1"/>
</dbReference>